<evidence type="ECO:0000259" key="7">
    <source>
        <dbReference type="Pfam" id="PF00590"/>
    </source>
</evidence>
<dbReference type="NCBIfam" id="NF004790">
    <property type="entry name" value="PRK06136.1"/>
    <property type="match status" value="1"/>
</dbReference>
<dbReference type="InterPro" id="IPR014777">
    <property type="entry name" value="4pyrrole_Mease_sub1"/>
</dbReference>
<evidence type="ECO:0000256" key="1">
    <source>
        <dbReference type="ARBA" id="ARBA00012162"/>
    </source>
</evidence>
<dbReference type="EMBL" id="VIUW01000001">
    <property type="protein sequence ID" value="TWD16681.1"/>
    <property type="molecule type" value="Genomic_DNA"/>
</dbReference>
<dbReference type="PANTHER" id="PTHR45790:SF3">
    <property type="entry name" value="S-ADENOSYL-L-METHIONINE-DEPENDENT UROPORPHYRINOGEN III METHYLTRANSFERASE, CHLOROPLASTIC"/>
    <property type="match status" value="1"/>
</dbReference>
<dbReference type="PROSITE" id="PS00840">
    <property type="entry name" value="SUMT_2"/>
    <property type="match status" value="1"/>
</dbReference>
<dbReference type="GO" id="GO:0019354">
    <property type="term" value="P:siroheme biosynthetic process"/>
    <property type="evidence" value="ECO:0007669"/>
    <property type="project" value="InterPro"/>
</dbReference>
<protein>
    <recommendedName>
        <fullName evidence="1">uroporphyrinogen-III C-methyltransferase</fullName>
        <ecNumber evidence="1">2.1.1.107</ecNumber>
    </recommendedName>
</protein>
<dbReference type="CDD" id="cd11642">
    <property type="entry name" value="SUMT"/>
    <property type="match status" value="1"/>
</dbReference>
<proteinExistence type="inferred from homology"/>
<dbReference type="Proteomes" id="UP000315628">
    <property type="component" value="Unassembled WGS sequence"/>
</dbReference>
<evidence type="ECO:0000256" key="5">
    <source>
        <dbReference type="ARBA" id="ARBA00023244"/>
    </source>
</evidence>
<accession>A0A560WG59</accession>
<dbReference type="NCBIfam" id="TIGR01469">
    <property type="entry name" value="cobA_cysG_Cterm"/>
    <property type="match status" value="1"/>
</dbReference>
<comment type="caution">
    <text evidence="8">The sequence shown here is derived from an EMBL/GenBank/DDBJ whole genome shotgun (WGS) entry which is preliminary data.</text>
</comment>
<dbReference type="FunFam" id="3.30.950.10:FF:000001">
    <property type="entry name" value="Siroheme synthase"/>
    <property type="match status" value="1"/>
</dbReference>
<dbReference type="Gene3D" id="3.40.1010.10">
    <property type="entry name" value="Cobalt-precorrin-4 Transmethylase, Domain 1"/>
    <property type="match status" value="1"/>
</dbReference>
<evidence type="ECO:0000256" key="3">
    <source>
        <dbReference type="ARBA" id="ARBA00022679"/>
    </source>
</evidence>
<reference evidence="8 9" key="1">
    <citation type="submission" date="2019-06" db="EMBL/GenBank/DDBJ databases">
        <title>Sequencing the genomes of 1000 actinobacteria strains.</title>
        <authorList>
            <person name="Klenk H.-P."/>
        </authorList>
    </citation>
    <scope>NUCLEOTIDE SEQUENCE [LARGE SCALE GENOMIC DNA]</scope>
    <source>
        <strain evidence="8 9">DSM 18935</strain>
    </source>
</reference>
<dbReference type="Gene3D" id="3.30.950.10">
    <property type="entry name" value="Methyltransferase, Cobalt-precorrin-4 Transmethylase, Domain 2"/>
    <property type="match status" value="1"/>
</dbReference>
<keyword evidence="2 6" id="KW-0489">Methyltransferase</keyword>
<dbReference type="FunFam" id="3.40.1010.10:FF:000001">
    <property type="entry name" value="Siroheme synthase"/>
    <property type="match status" value="1"/>
</dbReference>
<dbReference type="SUPFAM" id="SSF53790">
    <property type="entry name" value="Tetrapyrrole methylase"/>
    <property type="match status" value="1"/>
</dbReference>
<evidence type="ECO:0000313" key="9">
    <source>
        <dbReference type="Proteomes" id="UP000315628"/>
    </source>
</evidence>
<evidence type="ECO:0000256" key="4">
    <source>
        <dbReference type="ARBA" id="ARBA00022691"/>
    </source>
</evidence>
<dbReference type="Pfam" id="PF00590">
    <property type="entry name" value="TP_methylase"/>
    <property type="match status" value="1"/>
</dbReference>
<comment type="similarity">
    <text evidence="6">Belongs to the precorrin methyltransferase family.</text>
</comment>
<feature type="domain" description="Tetrapyrrole methylase" evidence="7">
    <location>
        <begin position="19"/>
        <end position="229"/>
    </location>
</feature>
<dbReference type="EC" id="2.1.1.107" evidence="1"/>
<dbReference type="InterPro" id="IPR003043">
    <property type="entry name" value="Uropor_MeTrfase_CS"/>
</dbReference>
<dbReference type="PANTHER" id="PTHR45790">
    <property type="entry name" value="SIROHEME SYNTHASE-RELATED"/>
    <property type="match status" value="1"/>
</dbReference>
<dbReference type="InterPro" id="IPR050161">
    <property type="entry name" value="Siro_Cobalamin_biosynth"/>
</dbReference>
<dbReference type="GO" id="GO:0004851">
    <property type="term" value="F:uroporphyrin-III C-methyltransferase activity"/>
    <property type="evidence" value="ECO:0007669"/>
    <property type="project" value="UniProtKB-EC"/>
</dbReference>
<keyword evidence="3 6" id="KW-0808">Transferase</keyword>
<dbReference type="InterPro" id="IPR014776">
    <property type="entry name" value="4pyrrole_Mease_sub2"/>
</dbReference>
<evidence type="ECO:0000256" key="2">
    <source>
        <dbReference type="ARBA" id="ARBA00022603"/>
    </source>
</evidence>
<dbReference type="InterPro" id="IPR006366">
    <property type="entry name" value="CobA/CysG_C"/>
</dbReference>
<evidence type="ECO:0000313" key="8">
    <source>
        <dbReference type="EMBL" id="TWD16681.1"/>
    </source>
</evidence>
<dbReference type="OrthoDB" id="9815856at2"/>
<keyword evidence="4" id="KW-0949">S-adenosyl-L-methionine</keyword>
<sequence length="271" mass="27796">MTAMPSPSLTLDPDPFEGVTLVGGGPGDPELITVAGLRSLLAADVVVTDRLAPTDLLASLSPRVEVIDVAKIPRGRSTSQEQINALLVEHARAGRRVVRLKGGDNFVFGRGLEEMEALVAAGVPVRVVPGLSSALAVPALAGISVTHRGLVQDVTVISGHVPPGHSGGLVRWEAVAALRGTLVLLMAVENAGAIAAALCAHGRDPRTPVAVIEDGSLPTQRVVQGSLEGLGALVAEERVRPPAIIVIGETVDVSVAGRTTQVGRQSSGRPV</sequence>
<organism evidence="8 9">
    <name type="scientific">Marihabitans asiaticum</name>
    <dbReference type="NCBI Taxonomy" id="415218"/>
    <lineage>
        <taxon>Bacteria</taxon>
        <taxon>Bacillati</taxon>
        <taxon>Actinomycetota</taxon>
        <taxon>Actinomycetes</taxon>
        <taxon>Micrococcales</taxon>
        <taxon>Intrasporangiaceae</taxon>
        <taxon>Marihabitans</taxon>
    </lineage>
</organism>
<dbReference type="InterPro" id="IPR035996">
    <property type="entry name" value="4pyrrol_Methylase_sf"/>
</dbReference>
<evidence type="ECO:0000256" key="6">
    <source>
        <dbReference type="RuleBase" id="RU003960"/>
    </source>
</evidence>
<keyword evidence="5" id="KW-0627">Porphyrin biosynthesis</keyword>
<gene>
    <name evidence="8" type="ORF">FB557_0213</name>
</gene>
<dbReference type="GO" id="GO:0032259">
    <property type="term" value="P:methylation"/>
    <property type="evidence" value="ECO:0007669"/>
    <property type="project" value="UniProtKB-KW"/>
</dbReference>
<dbReference type="AlphaFoldDB" id="A0A560WG59"/>
<dbReference type="InterPro" id="IPR000878">
    <property type="entry name" value="4pyrrol_Mease"/>
</dbReference>
<name>A0A560WG59_9MICO</name>
<keyword evidence="9" id="KW-1185">Reference proteome</keyword>